<sequence length="160" mass="17297">MLYVGRIDPDHKGLSDLVRGLAEMKEQEAVTLRIVGEDWGDGIALRSLARELQIDHRVVWTGGVPPDALRREYASADLFVLPSHLEPFGIVLLEAMAAGLPVVATSVGGIPEVVRDGLTGLLVPPRDPAALARALDTLVADPQLRSRFGDRGRARAEEFS</sequence>
<evidence type="ECO:0000259" key="3">
    <source>
        <dbReference type="Pfam" id="PF00534"/>
    </source>
</evidence>
<evidence type="ECO:0000313" key="4">
    <source>
        <dbReference type="EMBL" id="EQD33747.1"/>
    </source>
</evidence>
<name>T0YPR1_9ZZZZ</name>
<dbReference type="SUPFAM" id="SSF53756">
    <property type="entry name" value="UDP-Glycosyltransferase/glycogen phosphorylase"/>
    <property type="match status" value="1"/>
</dbReference>
<evidence type="ECO:0000256" key="2">
    <source>
        <dbReference type="ARBA" id="ARBA00022679"/>
    </source>
</evidence>
<reference evidence="4" key="1">
    <citation type="submission" date="2013-08" db="EMBL/GenBank/DDBJ databases">
        <authorList>
            <person name="Mendez C."/>
            <person name="Richter M."/>
            <person name="Ferrer M."/>
            <person name="Sanchez J."/>
        </authorList>
    </citation>
    <scope>NUCLEOTIDE SEQUENCE</scope>
</reference>
<dbReference type="InterPro" id="IPR001296">
    <property type="entry name" value="Glyco_trans_1"/>
</dbReference>
<dbReference type="EMBL" id="AUZZ01009388">
    <property type="protein sequence ID" value="EQD33747.1"/>
    <property type="molecule type" value="Genomic_DNA"/>
</dbReference>
<dbReference type="CDD" id="cd03801">
    <property type="entry name" value="GT4_PimA-like"/>
    <property type="match status" value="1"/>
</dbReference>
<dbReference type="Pfam" id="PF00534">
    <property type="entry name" value="Glycos_transf_1"/>
    <property type="match status" value="1"/>
</dbReference>
<dbReference type="PANTHER" id="PTHR12526">
    <property type="entry name" value="GLYCOSYLTRANSFERASE"/>
    <property type="match status" value="1"/>
</dbReference>
<dbReference type="AlphaFoldDB" id="T0YPR1"/>
<reference evidence="4" key="2">
    <citation type="journal article" date="2014" name="ISME J.">
        <title>Microbial stratification in low pH oxic and suboxic macroscopic growths along an acid mine drainage.</title>
        <authorList>
            <person name="Mendez-Garcia C."/>
            <person name="Mesa V."/>
            <person name="Sprenger R.R."/>
            <person name="Richter M."/>
            <person name="Diez M.S."/>
            <person name="Solano J."/>
            <person name="Bargiela R."/>
            <person name="Golyshina O.V."/>
            <person name="Manteca A."/>
            <person name="Ramos J.L."/>
            <person name="Gallego J.R."/>
            <person name="Llorente I."/>
            <person name="Martins Dos Santos V.A."/>
            <person name="Jensen O.N."/>
            <person name="Pelaez A.I."/>
            <person name="Sanchez J."/>
            <person name="Ferrer M."/>
        </authorList>
    </citation>
    <scope>NUCLEOTIDE SEQUENCE</scope>
</reference>
<feature type="domain" description="Glycosyl transferase family 1" evidence="3">
    <location>
        <begin position="1"/>
        <end position="154"/>
    </location>
</feature>
<evidence type="ECO:0000256" key="1">
    <source>
        <dbReference type="ARBA" id="ARBA00022676"/>
    </source>
</evidence>
<organism evidence="4">
    <name type="scientific">mine drainage metagenome</name>
    <dbReference type="NCBI Taxonomy" id="410659"/>
    <lineage>
        <taxon>unclassified sequences</taxon>
        <taxon>metagenomes</taxon>
        <taxon>ecological metagenomes</taxon>
    </lineage>
</organism>
<dbReference type="PANTHER" id="PTHR12526:SF510">
    <property type="entry name" value="D-INOSITOL 3-PHOSPHATE GLYCOSYLTRANSFERASE"/>
    <property type="match status" value="1"/>
</dbReference>
<dbReference type="Gene3D" id="3.40.50.2000">
    <property type="entry name" value="Glycogen Phosphorylase B"/>
    <property type="match status" value="1"/>
</dbReference>
<accession>T0YPR1</accession>
<gene>
    <name evidence="4" type="ORF">B2A_12995</name>
</gene>
<keyword evidence="2 4" id="KW-0808">Transferase</keyword>
<dbReference type="EC" id="2.4.-.-" evidence="4"/>
<proteinExistence type="predicted"/>
<keyword evidence="1 4" id="KW-0328">Glycosyltransferase</keyword>
<dbReference type="GO" id="GO:0016757">
    <property type="term" value="F:glycosyltransferase activity"/>
    <property type="evidence" value="ECO:0007669"/>
    <property type="project" value="UniProtKB-KW"/>
</dbReference>
<comment type="caution">
    <text evidence="4">The sequence shown here is derived from an EMBL/GenBank/DDBJ whole genome shotgun (WGS) entry which is preliminary data.</text>
</comment>
<feature type="non-terminal residue" evidence="4">
    <location>
        <position position="160"/>
    </location>
</feature>
<protein>
    <submittedName>
        <fullName evidence="4">Glycosyl transferase group 1</fullName>
        <ecNumber evidence="4">2.4.-.-</ecNumber>
    </submittedName>
</protein>